<comment type="similarity">
    <text evidence="1 5">Belongs to the peptidase S41A family.</text>
</comment>
<dbReference type="PROSITE" id="PS50106">
    <property type="entry name" value="PDZ"/>
    <property type="match status" value="1"/>
</dbReference>
<dbReference type="Gene3D" id="3.30.750.44">
    <property type="match status" value="1"/>
</dbReference>
<proteinExistence type="inferred from homology"/>
<dbReference type="AlphaFoldDB" id="A0A450TA11"/>
<dbReference type="GO" id="GO:0007165">
    <property type="term" value="P:signal transduction"/>
    <property type="evidence" value="ECO:0007669"/>
    <property type="project" value="TreeGrafter"/>
</dbReference>
<dbReference type="Pfam" id="PF13180">
    <property type="entry name" value="PDZ_2"/>
    <property type="match status" value="1"/>
</dbReference>
<dbReference type="NCBIfam" id="TIGR00225">
    <property type="entry name" value="prc"/>
    <property type="match status" value="1"/>
</dbReference>
<evidence type="ECO:0000313" key="8">
    <source>
        <dbReference type="EMBL" id="VFJ45384.1"/>
    </source>
</evidence>
<dbReference type="GO" id="GO:0004175">
    <property type="term" value="F:endopeptidase activity"/>
    <property type="evidence" value="ECO:0007669"/>
    <property type="project" value="TreeGrafter"/>
</dbReference>
<dbReference type="InterPro" id="IPR036034">
    <property type="entry name" value="PDZ_sf"/>
</dbReference>
<sequence length="446" mass="48165">MRTMIRSLPMLSLGVLLGLFLALNQGISADGEKDTPLPLKELRLFTEIFGKIKTDYVAPVDDKTLLENAIHGMISGLDPHSAYLLADEYKELQEGTSGEFGGLGIEIGTEDGIIKVIAPIDDTPAKKAGIRAGDLIIRLDEAPVKGMKLTEAVKIMRGKPGTRITLTILREGEPEPLRIPIVRAIIQVVSVKSRTLEPGFGYLRITQFQSHTGDALRDALSQLKKENGDSLKGLILDLRNNPGGVLNAAVEVTDAFLKKGIIVYTEGRREDARLKFNAKPMDILNGAPLVVLVNEGSASASEIVAGALRDHKRALIVGSKTFGKGSVQTILPMEGGDALKLTTARYFTPSGTSIQATGITPDIALENLTLTTAESQAYKPIKEADLTGHLENNPPKSKKAAKDDNAEETREEAPKSLIREDYILYEALNLLKGLALFGNHSSSDTR</sequence>
<evidence type="ECO:0000259" key="7">
    <source>
        <dbReference type="PROSITE" id="PS50106"/>
    </source>
</evidence>
<dbReference type="SMART" id="SM00228">
    <property type="entry name" value="PDZ"/>
    <property type="match status" value="1"/>
</dbReference>
<dbReference type="InterPro" id="IPR001478">
    <property type="entry name" value="PDZ"/>
</dbReference>
<dbReference type="EMBL" id="CAADEX010000010">
    <property type="protein sequence ID" value="VFJ45384.1"/>
    <property type="molecule type" value="Genomic_DNA"/>
</dbReference>
<keyword evidence="4 5" id="KW-0720">Serine protease</keyword>
<dbReference type="Pfam" id="PF22694">
    <property type="entry name" value="CtpB_N-like"/>
    <property type="match status" value="1"/>
</dbReference>
<protein>
    <submittedName>
        <fullName evidence="9">Carboxyl-terminal processing protease</fullName>
    </submittedName>
</protein>
<evidence type="ECO:0000256" key="3">
    <source>
        <dbReference type="ARBA" id="ARBA00022801"/>
    </source>
</evidence>
<dbReference type="Gene3D" id="2.30.42.10">
    <property type="match status" value="1"/>
</dbReference>
<organism evidence="9">
    <name type="scientific">Candidatus Kentrum sp. DK</name>
    <dbReference type="NCBI Taxonomy" id="2126562"/>
    <lineage>
        <taxon>Bacteria</taxon>
        <taxon>Pseudomonadati</taxon>
        <taxon>Pseudomonadota</taxon>
        <taxon>Gammaproteobacteria</taxon>
        <taxon>Candidatus Kentrum</taxon>
    </lineage>
</organism>
<feature type="compositionally biased region" description="Basic and acidic residues" evidence="6">
    <location>
        <begin position="400"/>
        <end position="415"/>
    </location>
</feature>
<feature type="domain" description="PDZ" evidence="7">
    <location>
        <begin position="89"/>
        <end position="157"/>
    </location>
</feature>
<dbReference type="CDD" id="cd06782">
    <property type="entry name" value="cpPDZ_CPP-like"/>
    <property type="match status" value="1"/>
</dbReference>
<evidence type="ECO:0000313" key="9">
    <source>
        <dbReference type="EMBL" id="VFJ63508.1"/>
    </source>
</evidence>
<dbReference type="InterPro" id="IPR029045">
    <property type="entry name" value="ClpP/crotonase-like_dom_sf"/>
</dbReference>
<accession>A0A450TA11</accession>
<dbReference type="PANTHER" id="PTHR32060:SF30">
    <property type="entry name" value="CARBOXY-TERMINAL PROCESSING PROTEASE CTPA"/>
    <property type="match status" value="1"/>
</dbReference>
<dbReference type="CDD" id="cd07560">
    <property type="entry name" value="Peptidase_S41_CPP"/>
    <property type="match status" value="1"/>
</dbReference>
<dbReference type="InterPro" id="IPR055210">
    <property type="entry name" value="CtpA/B_N"/>
</dbReference>
<dbReference type="FunFam" id="3.90.226.10:FF:000029">
    <property type="entry name" value="Peptidase, S41 family"/>
    <property type="match status" value="1"/>
</dbReference>
<evidence type="ECO:0000256" key="5">
    <source>
        <dbReference type="RuleBase" id="RU004404"/>
    </source>
</evidence>
<dbReference type="Gene3D" id="3.90.226.10">
    <property type="entry name" value="2-enoyl-CoA Hydratase, Chain A, domain 1"/>
    <property type="match status" value="1"/>
</dbReference>
<evidence type="ECO:0000256" key="6">
    <source>
        <dbReference type="SAM" id="MobiDB-lite"/>
    </source>
</evidence>
<feature type="region of interest" description="Disordered" evidence="6">
    <location>
        <begin position="381"/>
        <end position="415"/>
    </location>
</feature>
<dbReference type="SUPFAM" id="SSF50156">
    <property type="entry name" value="PDZ domain-like"/>
    <property type="match status" value="1"/>
</dbReference>
<keyword evidence="3 5" id="KW-0378">Hydrolase</keyword>
<dbReference type="GO" id="GO:0006508">
    <property type="term" value="P:proteolysis"/>
    <property type="evidence" value="ECO:0007669"/>
    <property type="project" value="UniProtKB-KW"/>
</dbReference>
<reference evidence="9" key="1">
    <citation type="submission" date="2019-02" db="EMBL/GenBank/DDBJ databases">
        <authorList>
            <person name="Gruber-Vodicka R. H."/>
            <person name="Seah K. B. B."/>
        </authorList>
    </citation>
    <scope>NUCLEOTIDE SEQUENCE</scope>
    <source>
        <strain evidence="9">BECK_DK161</strain>
        <strain evidence="8">BECK_DK47</strain>
    </source>
</reference>
<gene>
    <name evidence="8" type="ORF">BECKDK2373B_GA0170837_101058</name>
    <name evidence="9" type="ORF">BECKDK2373C_GA0170839_110810</name>
</gene>
<dbReference type="InterPro" id="IPR005151">
    <property type="entry name" value="Tail-specific_protease"/>
</dbReference>
<dbReference type="FunFam" id="2.30.42.10:FF:000063">
    <property type="entry name" value="Peptidase, S41 family"/>
    <property type="match status" value="1"/>
</dbReference>
<dbReference type="InterPro" id="IPR004447">
    <property type="entry name" value="Peptidase_S41A"/>
</dbReference>
<keyword evidence="2 5" id="KW-0645">Protease</keyword>
<name>A0A450TA11_9GAMM</name>
<dbReference type="PANTHER" id="PTHR32060">
    <property type="entry name" value="TAIL-SPECIFIC PROTEASE"/>
    <property type="match status" value="1"/>
</dbReference>
<evidence type="ECO:0000256" key="1">
    <source>
        <dbReference type="ARBA" id="ARBA00009179"/>
    </source>
</evidence>
<dbReference type="EMBL" id="CAADEY010000108">
    <property type="protein sequence ID" value="VFJ63508.1"/>
    <property type="molecule type" value="Genomic_DNA"/>
</dbReference>
<dbReference type="GO" id="GO:0008236">
    <property type="term" value="F:serine-type peptidase activity"/>
    <property type="evidence" value="ECO:0007669"/>
    <property type="project" value="UniProtKB-KW"/>
</dbReference>
<evidence type="ECO:0000256" key="2">
    <source>
        <dbReference type="ARBA" id="ARBA00022670"/>
    </source>
</evidence>
<dbReference type="Pfam" id="PF03572">
    <property type="entry name" value="Peptidase_S41"/>
    <property type="match status" value="1"/>
</dbReference>
<dbReference type="GO" id="GO:0030288">
    <property type="term" value="C:outer membrane-bounded periplasmic space"/>
    <property type="evidence" value="ECO:0007669"/>
    <property type="project" value="TreeGrafter"/>
</dbReference>
<evidence type="ECO:0000256" key="4">
    <source>
        <dbReference type="ARBA" id="ARBA00022825"/>
    </source>
</evidence>
<dbReference type="SUPFAM" id="SSF52096">
    <property type="entry name" value="ClpP/crotonase"/>
    <property type="match status" value="1"/>
</dbReference>
<dbReference type="SMART" id="SM00245">
    <property type="entry name" value="TSPc"/>
    <property type="match status" value="1"/>
</dbReference>